<dbReference type="SMART" id="SM00034">
    <property type="entry name" value="CLECT"/>
    <property type="match status" value="1"/>
</dbReference>
<proteinExistence type="predicted"/>
<dbReference type="GO" id="GO:0005886">
    <property type="term" value="C:plasma membrane"/>
    <property type="evidence" value="ECO:0007669"/>
    <property type="project" value="UniProtKB-SubCell"/>
</dbReference>
<name>A0A669D6N1_ORENI</name>
<accession>A0A669D6N1</accession>
<dbReference type="InterPro" id="IPR050828">
    <property type="entry name" value="C-type_lectin/matrix_domain"/>
</dbReference>
<dbReference type="InterPro" id="IPR001304">
    <property type="entry name" value="C-type_lectin-like"/>
</dbReference>
<dbReference type="InterPro" id="IPR016187">
    <property type="entry name" value="CTDL_fold"/>
</dbReference>
<dbReference type="GeneTree" id="ENSGT00940000173098"/>
<evidence type="ECO:0000256" key="2">
    <source>
        <dbReference type="ARBA" id="ARBA00023157"/>
    </source>
</evidence>
<reference evidence="4" key="3">
    <citation type="submission" date="2025-09" db="UniProtKB">
        <authorList>
            <consortium name="Ensembl"/>
        </authorList>
    </citation>
    <scope>IDENTIFICATION</scope>
</reference>
<keyword evidence="2" id="KW-1015">Disulfide bond</keyword>
<dbReference type="Proteomes" id="UP000005207">
    <property type="component" value="Linkage group LG3"/>
</dbReference>
<keyword evidence="5" id="KW-1185">Reference proteome</keyword>
<evidence type="ECO:0000259" key="3">
    <source>
        <dbReference type="PROSITE" id="PS50041"/>
    </source>
</evidence>
<sequence>MQKLHFPNIFFICYLRFNFYTMKMMTVFLHVCVMMTFTHSLSLPEETTIPDVDNWGTPPPSTEDADIWVTPPPPPPPPSTEDDSFGGWHPSCPDGWSMHSQQCLLFVPENMTWDDAQNNCQSHGGQLVSVYNDLQADEIHEELKRAGHDHGAFWVGGHNSPGNPSWSWSDYMGISAFADFCNGDTVEDEHHCLQITFTEEKSGCLESMDCETELPSICGYIMLF</sequence>
<dbReference type="InParanoid" id="A0A669D6N1"/>
<feature type="domain" description="C-type lectin" evidence="3">
    <location>
        <begin position="99"/>
        <end position="219"/>
    </location>
</feature>
<organism evidence="4 5">
    <name type="scientific">Oreochromis niloticus</name>
    <name type="common">Nile tilapia</name>
    <name type="synonym">Tilapia nilotica</name>
    <dbReference type="NCBI Taxonomy" id="8128"/>
    <lineage>
        <taxon>Eukaryota</taxon>
        <taxon>Metazoa</taxon>
        <taxon>Chordata</taxon>
        <taxon>Craniata</taxon>
        <taxon>Vertebrata</taxon>
        <taxon>Euteleostomi</taxon>
        <taxon>Actinopterygii</taxon>
        <taxon>Neopterygii</taxon>
        <taxon>Teleostei</taxon>
        <taxon>Neoteleostei</taxon>
        <taxon>Acanthomorphata</taxon>
        <taxon>Ovalentaria</taxon>
        <taxon>Cichlomorphae</taxon>
        <taxon>Cichliformes</taxon>
        <taxon>Cichlidae</taxon>
        <taxon>African cichlids</taxon>
        <taxon>Pseudocrenilabrinae</taxon>
        <taxon>Oreochromini</taxon>
        <taxon>Oreochromis</taxon>
    </lineage>
</organism>
<dbReference type="InterPro" id="IPR016186">
    <property type="entry name" value="C-type_lectin-like/link_sf"/>
</dbReference>
<dbReference type="PANTHER" id="PTHR45710:SF26">
    <property type="entry name" value="RH26557P"/>
    <property type="match status" value="1"/>
</dbReference>
<dbReference type="PANTHER" id="PTHR45710">
    <property type="entry name" value="C-TYPE LECTIN DOMAIN-CONTAINING PROTEIN 180"/>
    <property type="match status" value="1"/>
</dbReference>
<evidence type="ECO:0000313" key="5">
    <source>
        <dbReference type="Proteomes" id="UP000005207"/>
    </source>
</evidence>
<dbReference type="PROSITE" id="PS00615">
    <property type="entry name" value="C_TYPE_LECTIN_1"/>
    <property type="match status" value="1"/>
</dbReference>
<dbReference type="Gene3D" id="3.10.100.10">
    <property type="entry name" value="Mannose-Binding Protein A, subunit A"/>
    <property type="match status" value="1"/>
</dbReference>
<dbReference type="CDD" id="cd00037">
    <property type="entry name" value="CLECT"/>
    <property type="match status" value="1"/>
</dbReference>
<dbReference type="InterPro" id="IPR018378">
    <property type="entry name" value="C-type_lectin_CS"/>
</dbReference>
<evidence type="ECO:0000313" key="4">
    <source>
        <dbReference type="Ensembl" id="ENSONIP00000054559.1"/>
    </source>
</evidence>
<protein>
    <submittedName>
        <fullName evidence="4">Lactose-binding lectin l-2-like</fullName>
    </submittedName>
</protein>
<dbReference type="Ensembl" id="ENSONIT00000090700.1">
    <property type="protein sequence ID" value="ENSONIP00000054559.1"/>
    <property type="gene ID" value="ENSONIG00000035193.1"/>
</dbReference>
<dbReference type="AlphaFoldDB" id="A0A669D6N1"/>
<reference evidence="5" key="1">
    <citation type="submission" date="2012-01" db="EMBL/GenBank/DDBJ databases">
        <title>The Genome Sequence of Oreochromis niloticus (Nile Tilapia).</title>
        <authorList>
            <consortium name="Broad Institute Genome Assembly Team"/>
            <consortium name="Broad Institute Sequencing Platform"/>
            <person name="Di Palma F."/>
            <person name="Johnson J."/>
            <person name="Lander E.S."/>
            <person name="Lindblad-Toh K."/>
        </authorList>
    </citation>
    <scope>NUCLEOTIDE SEQUENCE [LARGE SCALE GENOMIC DNA]</scope>
</reference>
<dbReference type="SUPFAM" id="SSF56436">
    <property type="entry name" value="C-type lectin-like"/>
    <property type="match status" value="1"/>
</dbReference>
<dbReference type="Pfam" id="PF00059">
    <property type="entry name" value="Lectin_C"/>
    <property type="match status" value="1"/>
</dbReference>
<comment type="subcellular location">
    <subcellularLocation>
        <location evidence="1">Cell membrane</location>
        <topology evidence="1">Single-pass type II membrane protein</topology>
    </subcellularLocation>
</comment>
<reference evidence="4" key="2">
    <citation type="submission" date="2025-08" db="UniProtKB">
        <authorList>
            <consortium name="Ensembl"/>
        </authorList>
    </citation>
    <scope>IDENTIFICATION</scope>
</reference>
<gene>
    <name evidence="4" type="primary">LOC109199421</name>
</gene>
<dbReference type="PROSITE" id="PS50041">
    <property type="entry name" value="C_TYPE_LECTIN_2"/>
    <property type="match status" value="1"/>
</dbReference>
<evidence type="ECO:0000256" key="1">
    <source>
        <dbReference type="ARBA" id="ARBA00004401"/>
    </source>
</evidence>